<evidence type="ECO:0000256" key="1">
    <source>
        <dbReference type="SAM" id="MobiDB-lite"/>
    </source>
</evidence>
<sequence>KFGRILAARSRSLSAYSSRAERESEVNSTADKWSPQHVSRSSCHQAVFDPVRTATVHPVLGLVTSHRFNYFDLAFLLSNQEQDKCRVHTGFQHLIPRLIPDFVEKKRK</sequence>
<dbReference type="Proteomes" id="UP000237105">
    <property type="component" value="Unassembled WGS sequence"/>
</dbReference>
<protein>
    <submittedName>
        <fullName evidence="2">Uncharacterized protein</fullName>
    </submittedName>
</protein>
<feature type="non-terminal residue" evidence="2">
    <location>
        <position position="1"/>
    </location>
</feature>
<proteinExistence type="predicted"/>
<accession>A0A2P5AG81</accession>
<feature type="region of interest" description="Disordered" evidence="1">
    <location>
        <begin position="18"/>
        <end position="37"/>
    </location>
</feature>
<organism evidence="2 3">
    <name type="scientific">Parasponia andersonii</name>
    <name type="common">Sponia andersonii</name>
    <dbReference type="NCBI Taxonomy" id="3476"/>
    <lineage>
        <taxon>Eukaryota</taxon>
        <taxon>Viridiplantae</taxon>
        <taxon>Streptophyta</taxon>
        <taxon>Embryophyta</taxon>
        <taxon>Tracheophyta</taxon>
        <taxon>Spermatophyta</taxon>
        <taxon>Magnoliopsida</taxon>
        <taxon>eudicotyledons</taxon>
        <taxon>Gunneridae</taxon>
        <taxon>Pentapetalae</taxon>
        <taxon>rosids</taxon>
        <taxon>fabids</taxon>
        <taxon>Rosales</taxon>
        <taxon>Cannabaceae</taxon>
        <taxon>Parasponia</taxon>
    </lineage>
</organism>
<evidence type="ECO:0000313" key="2">
    <source>
        <dbReference type="EMBL" id="PON35546.1"/>
    </source>
</evidence>
<dbReference type="EMBL" id="JXTB01000608">
    <property type="protein sequence ID" value="PON35546.1"/>
    <property type="molecule type" value="Genomic_DNA"/>
</dbReference>
<gene>
    <name evidence="2" type="ORF">PanWU01x14_335370</name>
</gene>
<keyword evidence="3" id="KW-1185">Reference proteome</keyword>
<comment type="caution">
    <text evidence="2">The sequence shown here is derived from an EMBL/GenBank/DDBJ whole genome shotgun (WGS) entry which is preliminary data.</text>
</comment>
<evidence type="ECO:0000313" key="3">
    <source>
        <dbReference type="Proteomes" id="UP000237105"/>
    </source>
</evidence>
<reference evidence="3" key="1">
    <citation type="submission" date="2016-06" db="EMBL/GenBank/DDBJ databases">
        <title>Parallel loss of symbiosis genes in relatives of nitrogen-fixing non-legume Parasponia.</title>
        <authorList>
            <person name="Van Velzen R."/>
            <person name="Holmer R."/>
            <person name="Bu F."/>
            <person name="Rutten L."/>
            <person name="Van Zeijl A."/>
            <person name="Liu W."/>
            <person name="Santuari L."/>
            <person name="Cao Q."/>
            <person name="Sharma T."/>
            <person name="Shen D."/>
            <person name="Roswanjaya Y."/>
            <person name="Wardhani T."/>
            <person name="Kalhor M.S."/>
            <person name="Jansen J."/>
            <person name="Van den Hoogen J."/>
            <person name="Gungor B."/>
            <person name="Hartog M."/>
            <person name="Hontelez J."/>
            <person name="Verver J."/>
            <person name="Yang W.-C."/>
            <person name="Schijlen E."/>
            <person name="Repin R."/>
            <person name="Schilthuizen M."/>
            <person name="Schranz E."/>
            <person name="Heidstra R."/>
            <person name="Miyata K."/>
            <person name="Fedorova E."/>
            <person name="Kohlen W."/>
            <person name="Bisseling T."/>
            <person name="Smit S."/>
            <person name="Geurts R."/>
        </authorList>
    </citation>
    <scope>NUCLEOTIDE SEQUENCE [LARGE SCALE GENOMIC DNA]</scope>
    <source>
        <strain evidence="3">cv. WU1-14</strain>
    </source>
</reference>
<name>A0A2P5AG81_PARAD</name>
<feature type="compositionally biased region" description="Polar residues" evidence="1">
    <location>
        <begin position="26"/>
        <end position="37"/>
    </location>
</feature>
<dbReference type="AlphaFoldDB" id="A0A2P5AG81"/>